<evidence type="ECO:0000256" key="5">
    <source>
        <dbReference type="ARBA" id="ARBA00023237"/>
    </source>
</evidence>
<dbReference type="AlphaFoldDB" id="A0A7Y9UCI2"/>
<dbReference type="GO" id="GO:0009279">
    <property type="term" value="C:cell outer membrane"/>
    <property type="evidence" value="ECO:0007669"/>
    <property type="project" value="UniProtKB-SubCell"/>
</dbReference>
<comment type="caution">
    <text evidence="7">The sequence shown here is derived from an EMBL/GenBank/DDBJ whole genome shotgun (WGS) entry which is preliminary data.</text>
</comment>
<dbReference type="EMBL" id="JACCFH010000001">
    <property type="protein sequence ID" value="NYG33599.1"/>
    <property type="molecule type" value="Genomic_DNA"/>
</dbReference>
<dbReference type="InterPro" id="IPR010583">
    <property type="entry name" value="MipA"/>
</dbReference>
<evidence type="ECO:0000256" key="6">
    <source>
        <dbReference type="SAM" id="SignalP"/>
    </source>
</evidence>
<evidence type="ECO:0000256" key="2">
    <source>
        <dbReference type="ARBA" id="ARBA00005722"/>
    </source>
</evidence>
<evidence type="ECO:0000256" key="1">
    <source>
        <dbReference type="ARBA" id="ARBA00004442"/>
    </source>
</evidence>
<keyword evidence="8" id="KW-1185">Reference proteome</keyword>
<dbReference type="PANTHER" id="PTHR38776">
    <property type="entry name" value="MLTA-INTERACTING PROTEIN-RELATED"/>
    <property type="match status" value="1"/>
</dbReference>
<dbReference type="RefSeq" id="WP_179634346.1">
    <property type="nucleotide sequence ID" value="NZ_JACCFH010000001.1"/>
</dbReference>
<reference evidence="7 8" key="1">
    <citation type="submission" date="2020-07" db="EMBL/GenBank/DDBJ databases">
        <title>Genomic Encyclopedia of Archaeal and Bacterial Type Strains, Phase II (KMG-II): from individual species to whole genera.</title>
        <authorList>
            <person name="Goeker M."/>
        </authorList>
    </citation>
    <scope>NUCLEOTIDE SEQUENCE [LARGE SCALE GENOMIC DNA]</scope>
    <source>
        <strain evidence="7 8">DSM 21226</strain>
    </source>
</reference>
<dbReference type="PANTHER" id="PTHR38776:SF1">
    <property type="entry name" value="MLTA-INTERACTING PROTEIN-RELATED"/>
    <property type="match status" value="1"/>
</dbReference>
<dbReference type="Pfam" id="PF06629">
    <property type="entry name" value="MipA"/>
    <property type="match status" value="1"/>
</dbReference>
<evidence type="ECO:0000256" key="3">
    <source>
        <dbReference type="ARBA" id="ARBA00022729"/>
    </source>
</evidence>
<accession>A0A7Y9UCI2</accession>
<evidence type="ECO:0000313" key="8">
    <source>
        <dbReference type="Proteomes" id="UP000518288"/>
    </source>
</evidence>
<proteinExistence type="inferred from homology"/>
<gene>
    <name evidence="7" type="ORF">BDD16_002585</name>
</gene>
<keyword evidence="4" id="KW-0472">Membrane</keyword>
<keyword evidence="3 6" id="KW-0732">Signal</keyword>
<feature type="chain" id="PRO_5031174126" evidence="6">
    <location>
        <begin position="22"/>
        <end position="280"/>
    </location>
</feature>
<keyword evidence="5" id="KW-0998">Cell outer membrane</keyword>
<dbReference type="Proteomes" id="UP000518288">
    <property type="component" value="Unassembled WGS sequence"/>
</dbReference>
<comment type="subcellular location">
    <subcellularLocation>
        <location evidence="1">Cell outer membrane</location>
    </subcellularLocation>
</comment>
<protein>
    <submittedName>
        <fullName evidence="7">Outer membrane scaffolding protein for murein synthesis (MipA/OmpV family)</fullName>
    </submittedName>
</protein>
<evidence type="ECO:0000313" key="7">
    <source>
        <dbReference type="EMBL" id="NYG33599.1"/>
    </source>
</evidence>
<name>A0A7Y9UCI2_9BURK</name>
<organism evidence="7 8">
    <name type="scientific">Sphaerotilus montanus</name>
    <dbReference type="NCBI Taxonomy" id="522889"/>
    <lineage>
        <taxon>Bacteria</taxon>
        <taxon>Pseudomonadati</taxon>
        <taxon>Pseudomonadota</taxon>
        <taxon>Betaproteobacteria</taxon>
        <taxon>Burkholderiales</taxon>
        <taxon>Sphaerotilaceae</taxon>
        <taxon>Sphaerotilus</taxon>
    </lineage>
</organism>
<feature type="signal peptide" evidence="6">
    <location>
        <begin position="1"/>
        <end position="21"/>
    </location>
</feature>
<evidence type="ECO:0000256" key="4">
    <source>
        <dbReference type="ARBA" id="ARBA00023136"/>
    </source>
</evidence>
<comment type="similarity">
    <text evidence="2">Belongs to the MipA/OmpV family.</text>
</comment>
<sequence>MKHTALACALAAALSALPVRAESTPEGPRRPLWELGAGVAAVQLPDYVGADVSHRYLLPVPFIIYRGQWLRADREGARAVLIDTPGWELTLSAHASAPVRSHDNPARLGMANLPATVELGPKLTTQLWAAADRSARLNAELPLRAVIGLTRSTPMLGTVLTPTLNLDLPRWSSGWNLGLQIGPKWGSQRLHAHYYGVAAADVTADRPAYTARNGYAGWQALAAVSQRFDRTWIGAFVRVERLDGAAFADSPLVRQRQAVSAGVAVAWLLASSSQEARSDD</sequence>